<feature type="transmembrane region" description="Helical" evidence="6">
    <location>
        <begin position="12"/>
        <end position="31"/>
    </location>
</feature>
<dbReference type="SUPFAM" id="SSF103473">
    <property type="entry name" value="MFS general substrate transporter"/>
    <property type="match status" value="1"/>
</dbReference>
<sequence length="396" mass="42372">MQTSIGKRYNFKTILLIIGIIFVAFNLRPSITAVGPLISDIRSDTGMSNSLAGMLTTLPLLAFAGLSILTPKIAQKFGNEITILFGLILLAIGTFVRPTDLVSLLFFGTLLIGSGIAICNVLLPGIIKQKFALQVGLMTGIYTLAMSGAASIASGVSVPLAHGLNFGWQGSLAFWGILTVIAFIIWLPQLRRNGESKKQQAANPTNSSVWSSKLAWQVTLFMGLQSFLFYCLVAWLPEILHSGGMSLALSGWMVSLMQIVGLPSTIIAPYLAGRLTNQKPIMVVVGILYLIGFIFLLIGGHISIVLVSVLLLGVAQGATIGLSLTFLSLRARDSKQAANLSGMAQSIGYLLAAVGPFIVGYLFDLTTSWDLPIMIMLSVCVVMMFFGMKAGRNAYV</sequence>
<comment type="subcellular location">
    <subcellularLocation>
        <location evidence="1">Cell membrane</location>
        <topology evidence="1">Multi-pass membrane protein</topology>
    </subcellularLocation>
</comment>
<dbReference type="NCBIfam" id="TIGR00896">
    <property type="entry name" value="CynX"/>
    <property type="match status" value="1"/>
</dbReference>
<keyword evidence="4 6" id="KW-1133">Transmembrane helix</keyword>
<dbReference type="Pfam" id="PF07690">
    <property type="entry name" value="MFS_1"/>
    <property type="match status" value="1"/>
</dbReference>
<reference evidence="9" key="1">
    <citation type="journal article" date="2019" name="Int. J. Syst. Evol. Microbiol.">
        <title>The Global Catalogue of Microorganisms (GCM) 10K type strain sequencing project: providing services to taxonomists for standard genome sequencing and annotation.</title>
        <authorList>
            <consortium name="The Broad Institute Genomics Platform"/>
            <consortium name="The Broad Institute Genome Sequencing Center for Infectious Disease"/>
            <person name="Wu L."/>
            <person name="Ma J."/>
        </authorList>
    </citation>
    <scope>NUCLEOTIDE SEQUENCE [LARGE SCALE GENOMIC DNA]</scope>
    <source>
        <strain evidence="9">JCM 14193</strain>
    </source>
</reference>
<gene>
    <name evidence="8" type="ORF">GCM10008935_25060</name>
</gene>
<keyword evidence="2" id="KW-0813">Transport</keyword>
<keyword evidence="5 6" id="KW-0472">Membrane</keyword>
<comment type="caution">
    <text evidence="8">The sequence shown here is derived from an EMBL/GenBank/DDBJ whole genome shotgun (WGS) entry which is preliminary data.</text>
</comment>
<evidence type="ECO:0000256" key="2">
    <source>
        <dbReference type="ARBA" id="ARBA00022448"/>
    </source>
</evidence>
<feature type="transmembrane region" description="Helical" evidence="6">
    <location>
        <begin position="102"/>
        <end position="123"/>
    </location>
</feature>
<dbReference type="InterPro" id="IPR004747">
    <property type="entry name" value="CynX-like"/>
</dbReference>
<evidence type="ECO:0000313" key="9">
    <source>
        <dbReference type="Proteomes" id="UP001500740"/>
    </source>
</evidence>
<feature type="transmembrane region" description="Helical" evidence="6">
    <location>
        <begin position="347"/>
        <end position="363"/>
    </location>
</feature>
<feature type="transmembrane region" description="Helical" evidence="6">
    <location>
        <begin position="77"/>
        <end position="96"/>
    </location>
</feature>
<organism evidence="8 9">
    <name type="scientific">Alkalibacillus silvisoli</name>
    <dbReference type="NCBI Taxonomy" id="392823"/>
    <lineage>
        <taxon>Bacteria</taxon>
        <taxon>Bacillati</taxon>
        <taxon>Bacillota</taxon>
        <taxon>Bacilli</taxon>
        <taxon>Bacillales</taxon>
        <taxon>Bacillaceae</taxon>
        <taxon>Alkalibacillus</taxon>
    </lineage>
</organism>
<evidence type="ECO:0000256" key="5">
    <source>
        <dbReference type="ARBA" id="ARBA00023136"/>
    </source>
</evidence>
<feature type="transmembrane region" description="Helical" evidence="6">
    <location>
        <begin position="166"/>
        <end position="187"/>
    </location>
</feature>
<dbReference type="PANTHER" id="PTHR23523:SF2">
    <property type="entry name" value="2-NITROIMIDAZOLE TRANSPORTER"/>
    <property type="match status" value="1"/>
</dbReference>
<feature type="domain" description="Major facilitator superfamily (MFS) profile" evidence="7">
    <location>
        <begin position="14"/>
        <end position="396"/>
    </location>
</feature>
<dbReference type="EMBL" id="BAAACZ010000021">
    <property type="protein sequence ID" value="GAA0468147.1"/>
    <property type="molecule type" value="Genomic_DNA"/>
</dbReference>
<evidence type="ECO:0000259" key="7">
    <source>
        <dbReference type="PROSITE" id="PS50850"/>
    </source>
</evidence>
<dbReference type="CDD" id="cd17339">
    <property type="entry name" value="MFS_NIMT_CynX_like"/>
    <property type="match status" value="1"/>
</dbReference>
<dbReference type="InterPro" id="IPR020846">
    <property type="entry name" value="MFS_dom"/>
</dbReference>
<keyword evidence="9" id="KW-1185">Reference proteome</keyword>
<name>A0ABP3JZW3_9BACI</name>
<evidence type="ECO:0000256" key="6">
    <source>
        <dbReference type="SAM" id="Phobius"/>
    </source>
</evidence>
<feature type="transmembrane region" description="Helical" evidence="6">
    <location>
        <begin position="135"/>
        <end position="160"/>
    </location>
</feature>
<dbReference type="Proteomes" id="UP001500740">
    <property type="component" value="Unassembled WGS sequence"/>
</dbReference>
<proteinExistence type="predicted"/>
<dbReference type="Gene3D" id="1.20.1250.20">
    <property type="entry name" value="MFS general substrate transporter like domains"/>
    <property type="match status" value="2"/>
</dbReference>
<protein>
    <submittedName>
        <fullName evidence="8">CynX/NimT family MFS transporter</fullName>
    </submittedName>
</protein>
<feature type="transmembrane region" description="Helical" evidence="6">
    <location>
        <begin position="280"/>
        <end position="298"/>
    </location>
</feature>
<dbReference type="PANTHER" id="PTHR23523">
    <property type="match status" value="1"/>
</dbReference>
<evidence type="ECO:0000313" key="8">
    <source>
        <dbReference type="EMBL" id="GAA0468147.1"/>
    </source>
</evidence>
<keyword evidence="3 6" id="KW-0812">Transmembrane</keyword>
<feature type="transmembrane region" description="Helical" evidence="6">
    <location>
        <begin position="51"/>
        <end position="70"/>
    </location>
</feature>
<dbReference type="PROSITE" id="PS50850">
    <property type="entry name" value="MFS"/>
    <property type="match status" value="1"/>
</dbReference>
<dbReference type="InterPro" id="IPR036259">
    <property type="entry name" value="MFS_trans_sf"/>
</dbReference>
<dbReference type="RefSeq" id="WP_343784051.1">
    <property type="nucleotide sequence ID" value="NZ_BAAACZ010000021.1"/>
</dbReference>
<feature type="transmembrane region" description="Helical" evidence="6">
    <location>
        <begin position="369"/>
        <end position="388"/>
    </location>
</feature>
<evidence type="ECO:0000256" key="3">
    <source>
        <dbReference type="ARBA" id="ARBA00022692"/>
    </source>
</evidence>
<feature type="transmembrane region" description="Helical" evidence="6">
    <location>
        <begin position="304"/>
        <end position="327"/>
    </location>
</feature>
<evidence type="ECO:0000256" key="1">
    <source>
        <dbReference type="ARBA" id="ARBA00004651"/>
    </source>
</evidence>
<evidence type="ECO:0000256" key="4">
    <source>
        <dbReference type="ARBA" id="ARBA00022989"/>
    </source>
</evidence>
<feature type="transmembrane region" description="Helical" evidence="6">
    <location>
        <begin position="249"/>
        <end position="273"/>
    </location>
</feature>
<dbReference type="InterPro" id="IPR011701">
    <property type="entry name" value="MFS"/>
</dbReference>
<accession>A0ABP3JZW3</accession>
<feature type="transmembrane region" description="Helical" evidence="6">
    <location>
        <begin position="214"/>
        <end position="237"/>
    </location>
</feature>
<dbReference type="InterPro" id="IPR052524">
    <property type="entry name" value="MFS_Cyanate_Porter"/>
</dbReference>